<dbReference type="OrthoDB" id="273903at2759"/>
<feature type="compositionally biased region" description="Acidic residues" evidence="1">
    <location>
        <begin position="821"/>
        <end position="848"/>
    </location>
</feature>
<name>A0A0N1PDZ7_LEPSE</name>
<feature type="region of interest" description="Disordered" evidence="1">
    <location>
        <begin position="364"/>
        <end position="392"/>
    </location>
</feature>
<dbReference type="OMA" id="VLPFRCA"/>
<feature type="compositionally biased region" description="Polar residues" evidence="1">
    <location>
        <begin position="710"/>
        <end position="720"/>
    </location>
</feature>
<feature type="compositionally biased region" description="Basic and acidic residues" evidence="1">
    <location>
        <begin position="640"/>
        <end position="651"/>
    </location>
</feature>
<gene>
    <name evidence="2" type="ORF">ABL78_4569</name>
</gene>
<feature type="region of interest" description="Disordered" evidence="1">
    <location>
        <begin position="19"/>
        <end position="61"/>
    </location>
</feature>
<dbReference type="AlphaFoldDB" id="A0A0N1PDZ7"/>
<protein>
    <submittedName>
        <fullName evidence="2">Uncharacterized protein</fullName>
    </submittedName>
</protein>
<feature type="region of interest" description="Disordered" evidence="1">
    <location>
        <begin position="507"/>
        <end position="530"/>
    </location>
</feature>
<dbReference type="VEuPathDB" id="TriTrypDB:Lsey_0134_0160"/>
<sequence length="1163" mass="123525">MEGRKADVTAFQLAAELASHASSSASASPPSAFAAAAVADDGPSGNQSASGKVGAAKRGPRSQLHHLLHEQRRFALRDGSPCTDAGKLRAPTRSMAMASTLLMQRMPGDMYGADASVALFGKAGSASGTHATSESAVAAGALQETVLRWGAMKNGQVDGSSGVDVGACGWSDGHGGLSPSFPSLRHVWRLIETERRPTRSLDPAQPISTTASTPTHLRSLRQRWERSDDLMQANTLLKAVQGEMAQQRRNGVERPITASTGDHHFYLRGLQLCAESVYSSTSLPTYFTASSFSLSPTLSFFSFTEEEYNALAQPPPPPSLPSTFTFTYAASCYLFELWSRFGNPVVVADRWAWDTGREQPLQPHTASLHSFTLSSSSRGRLPPSTSVASQQERNNAALGAEATVRCRPSVEQICAEYSRVTSGVLQQRQQRLLRAVLTQQGHQQPQGSGARAPATAAAVAASSASGASAKTHTPFIASFGRYALLHAVKDDGEGENRTSNVEAVGTAPLLPQLPLPSQPSPPPIDPRKEEASKRAANVVSAGGFADTLSSVSSLHALQDPSTDLTPQQRLAACTTPHPWYMYTAERQRRAVLAELLCCEGAANVPYQQAVATYLALATSAAQALQRAASVFDDRDRVEAVEEGGPGHEAAKRNATQGKANEEVRISGTPPRDAFTVQLQPLLNVDPAAWKAAEAVLRKAAIEVLGTSTSRLPSGAQQRHCPTSRGKRHRSSTPAADGSRVDAPRIATKRMKGEGGESDRAATVGPAASSSVARKQHSEEPAAIAARAKEVSETDDEEEGADGGLGHGSSESSVTAKSKSEDSEENEEVDRDEGVSSEDSEHDGEDVDSGGEAAHLLQKQDELSEGVDEESASNAERASQQPPRRGGRRGRSISMPSSSPNSKSQPSHLNSDPTYRALQEYITDVIPFRCTRLRVAAQAGWLLPAPPALPHSLADPLGENEVVLVDVHGALRQQRCKQRETAGSGAAVDADEGGGRDASDGASLHNDATVLSNPSTASAVNAEPASGASRTEEDLYQPILTEEDYQELRKVGTSAVCNRVVSHTGEAVLLSLPPTLPRVHREVEQELERYLYDDTSAMMEVNAMAQSLIAEIRVAYTQGIYLQRYMARLEHIVGSLRKVEQDCKEAEKNAGGGGAAAGDPTTSL</sequence>
<feature type="compositionally biased region" description="Low complexity" evidence="1">
    <location>
        <begin position="19"/>
        <end position="39"/>
    </location>
</feature>
<reference evidence="2 3" key="1">
    <citation type="journal article" date="2015" name="PLoS Pathog.">
        <title>Leptomonas seymouri: Adaptations to the Dixenous Life Cycle Analyzed by Genome Sequencing, Transcriptome Profiling and Co-infection with Leishmania donovani.</title>
        <authorList>
            <person name="Kraeva N."/>
            <person name="Butenko A."/>
            <person name="Hlavacova J."/>
            <person name="Kostygov A."/>
            <person name="Myskova J."/>
            <person name="Grybchuk D."/>
            <person name="Lestinova T."/>
            <person name="Votypka J."/>
            <person name="Volf P."/>
            <person name="Opperdoes F."/>
            <person name="Flegontov P."/>
            <person name="Lukes J."/>
            <person name="Yurchenko V."/>
        </authorList>
    </citation>
    <scope>NUCLEOTIDE SEQUENCE [LARGE SCALE GENOMIC DNA]</scope>
    <source>
        <strain evidence="2 3">ATCC 30220</strain>
    </source>
</reference>
<feature type="compositionally biased region" description="Pro residues" evidence="1">
    <location>
        <begin position="511"/>
        <end position="524"/>
    </location>
</feature>
<feature type="compositionally biased region" description="Low complexity" evidence="1">
    <location>
        <begin position="364"/>
        <end position="386"/>
    </location>
</feature>
<evidence type="ECO:0000256" key="1">
    <source>
        <dbReference type="SAM" id="MobiDB-lite"/>
    </source>
</evidence>
<evidence type="ECO:0000313" key="2">
    <source>
        <dbReference type="EMBL" id="KPI86383.1"/>
    </source>
</evidence>
<proteinExistence type="predicted"/>
<accession>A0A0N1PDZ7</accession>
<feature type="region of interest" description="Disordered" evidence="1">
    <location>
        <begin position="974"/>
        <end position="1036"/>
    </location>
</feature>
<feature type="region of interest" description="Disordered" evidence="1">
    <location>
        <begin position="710"/>
        <end position="911"/>
    </location>
</feature>
<feature type="compositionally biased region" description="Low complexity" evidence="1">
    <location>
        <begin position="891"/>
        <end position="906"/>
    </location>
</feature>
<comment type="caution">
    <text evidence="2">The sequence shown here is derived from an EMBL/GenBank/DDBJ whole genome shotgun (WGS) entry which is preliminary data.</text>
</comment>
<feature type="compositionally biased region" description="Polar residues" evidence="1">
    <location>
        <begin position="1008"/>
        <end position="1018"/>
    </location>
</feature>
<evidence type="ECO:0000313" key="3">
    <source>
        <dbReference type="Proteomes" id="UP000038009"/>
    </source>
</evidence>
<dbReference type="EMBL" id="LJSK01000134">
    <property type="protein sequence ID" value="KPI86383.1"/>
    <property type="molecule type" value="Genomic_DNA"/>
</dbReference>
<feature type="compositionally biased region" description="Basic and acidic residues" evidence="1">
    <location>
        <begin position="750"/>
        <end position="759"/>
    </location>
</feature>
<organism evidence="2 3">
    <name type="scientific">Leptomonas seymouri</name>
    <dbReference type="NCBI Taxonomy" id="5684"/>
    <lineage>
        <taxon>Eukaryota</taxon>
        <taxon>Discoba</taxon>
        <taxon>Euglenozoa</taxon>
        <taxon>Kinetoplastea</taxon>
        <taxon>Metakinetoplastina</taxon>
        <taxon>Trypanosomatida</taxon>
        <taxon>Trypanosomatidae</taxon>
        <taxon>Leishmaniinae</taxon>
        <taxon>Leptomonas</taxon>
    </lineage>
</organism>
<feature type="region of interest" description="Disordered" evidence="1">
    <location>
        <begin position="640"/>
        <end position="670"/>
    </location>
</feature>
<feature type="compositionally biased region" description="Low complexity" evidence="1">
    <location>
        <begin position="807"/>
        <end position="816"/>
    </location>
</feature>
<dbReference type="Proteomes" id="UP000038009">
    <property type="component" value="Unassembled WGS sequence"/>
</dbReference>
<keyword evidence="3" id="KW-1185">Reference proteome</keyword>